<evidence type="ECO:0000313" key="1">
    <source>
        <dbReference type="EMBL" id="KAF9511971.1"/>
    </source>
</evidence>
<gene>
    <name evidence="1" type="ORF">BS47DRAFT_1127942</name>
</gene>
<keyword evidence="2" id="KW-1185">Reference proteome</keyword>
<accession>A0A9P6DRA1</accession>
<comment type="caution">
    <text evidence="1">The sequence shown here is derived from an EMBL/GenBank/DDBJ whole genome shotgun (WGS) entry which is preliminary data.</text>
</comment>
<dbReference type="EMBL" id="MU128993">
    <property type="protein sequence ID" value="KAF9511971.1"/>
    <property type="molecule type" value="Genomic_DNA"/>
</dbReference>
<dbReference type="AlphaFoldDB" id="A0A9P6DRA1"/>
<organism evidence="1 2">
    <name type="scientific">Hydnum rufescens UP504</name>
    <dbReference type="NCBI Taxonomy" id="1448309"/>
    <lineage>
        <taxon>Eukaryota</taxon>
        <taxon>Fungi</taxon>
        <taxon>Dikarya</taxon>
        <taxon>Basidiomycota</taxon>
        <taxon>Agaricomycotina</taxon>
        <taxon>Agaricomycetes</taxon>
        <taxon>Cantharellales</taxon>
        <taxon>Hydnaceae</taxon>
        <taxon>Hydnum</taxon>
    </lineage>
</organism>
<proteinExistence type="predicted"/>
<sequence>MYATYGCLIMRKLIEDKTDEVASPSTPSIHRRALLKCTAGSWRTAGRLVGCLLYNRNINSEGRLRIETGLPGPEMEMNVRVPRRYLASLTSCSWYASINSVHGR</sequence>
<evidence type="ECO:0000313" key="2">
    <source>
        <dbReference type="Proteomes" id="UP000886523"/>
    </source>
</evidence>
<name>A0A9P6DRA1_9AGAM</name>
<reference evidence="1" key="1">
    <citation type="journal article" date="2020" name="Nat. Commun.">
        <title>Large-scale genome sequencing of mycorrhizal fungi provides insights into the early evolution of symbiotic traits.</title>
        <authorList>
            <person name="Miyauchi S."/>
            <person name="Kiss E."/>
            <person name="Kuo A."/>
            <person name="Drula E."/>
            <person name="Kohler A."/>
            <person name="Sanchez-Garcia M."/>
            <person name="Morin E."/>
            <person name="Andreopoulos B."/>
            <person name="Barry K.W."/>
            <person name="Bonito G."/>
            <person name="Buee M."/>
            <person name="Carver A."/>
            <person name="Chen C."/>
            <person name="Cichocki N."/>
            <person name="Clum A."/>
            <person name="Culley D."/>
            <person name="Crous P.W."/>
            <person name="Fauchery L."/>
            <person name="Girlanda M."/>
            <person name="Hayes R.D."/>
            <person name="Keri Z."/>
            <person name="LaButti K."/>
            <person name="Lipzen A."/>
            <person name="Lombard V."/>
            <person name="Magnuson J."/>
            <person name="Maillard F."/>
            <person name="Murat C."/>
            <person name="Nolan M."/>
            <person name="Ohm R.A."/>
            <person name="Pangilinan J."/>
            <person name="Pereira M.F."/>
            <person name="Perotto S."/>
            <person name="Peter M."/>
            <person name="Pfister S."/>
            <person name="Riley R."/>
            <person name="Sitrit Y."/>
            <person name="Stielow J.B."/>
            <person name="Szollosi G."/>
            <person name="Zifcakova L."/>
            <person name="Stursova M."/>
            <person name="Spatafora J.W."/>
            <person name="Tedersoo L."/>
            <person name="Vaario L.M."/>
            <person name="Yamada A."/>
            <person name="Yan M."/>
            <person name="Wang P."/>
            <person name="Xu J."/>
            <person name="Bruns T."/>
            <person name="Baldrian P."/>
            <person name="Vilgalys R."/>
            <person name="Dunand C."/>
            <person name="Henrissat B."/>
            <person name="Grigoriev I.V."/>
            <person name="Hibbett D."/>
            <person name="Nagy L.G."/>
            <person name="Martin F.M."/>
        </authorList>
    </citation>
    <scope>NUCLEOTIDE SEQUENCE</scope>
    <source>
        <strain evidence="1">UP504</strain>
    </source>
</reference>
<dbReference type="Proteomes" id="UP000886523">
    <property type="component" value="Unassembled WGS sequence"/>
</dbReference>
<protein>
    <submittedName>
        <fullName evidence="1">Uncharacterized protein</fullName>
    </submittedName>
</protein>